<keyword evidence="1" id="KW-1133">Transmembrane helix</keyword>
<dbReference type="Pfam" id="PF13196">
    <property type="entry name" value="DUF4012"/>
    <property type="match status" value="1"/>
</dbReference>
<protein>
    <submittedName>
        <fullName evidence="2">DUF4012 domain-containing protein</fullName>
    </submittedName>
</protein>
<comment type="caution">
    <text evidence="2">The sequence shown here is derived from an EMBL/GenBank/DDBJ whole genome shotgun (WGS) entry which is preliminary data.</text>
</comment>
<keyword evidence="1" id="KW-0472">Membrane</keyword>
<dbReference type="EMBL" id="RFKV01000020">
    <property type="protein sequence ID" value="RMD77581.1"/>
    <property type="molecule type" value="Genomic_DNA"/>
</dbReference>
<keyword evidence="1" id="KW-0812">Transmembrane</keyword>
<dbReference type="Proteomes" id="UP000269410">
    <property type="component" value="Unassembled WGS sequence"/>
</dbReference>
<evidence type="ECO:0000313" key="2">
    <source>
        <dbReference type="EMBL" id="RMD77581.1"/>
    </source>
</evidence>
<dbReference type="InterPro" id="IPR025101">
    <property type="entry name" value="DUF4012"/>
</dbReference>
<evidence type="ECO:0000313" key="3">
    <source>
        <dbReference type="Proteomes" id="UP000269410"/>
    </source>
</evidence>
<feature type="transmembrane region" description="Helical" evidence="1">
    <location>
        <begin position="82"/>
        <end position="106"/>
    </location>
</feature>
<gene>
    <name evidence="2" type="ORF">D6810_00570</name>
</gene>
<sequence>MREKRRFGVNKKRIVNIVIPEDLYNNKEKSKEPHLHGENDDLSVSNDVASLPRRLRRFKISRTDILHNGQVKKHIFNFKRKVLLVFTLILPLSFLLLVTLMINSFYGSYERLTGNAAYLKDLSARLIDDVKDKDISSLDDYMNAIQESLKETKHELDNYSFFKNFQFLGGYYKNLSTLQEILDQIVKIIDLTVPSLKVILQESGFKLENSDEALEGNQNDSMSAMQKILKNLPKYLDLYKQLEPEIYLLLSKIKQIDGKYLPNISNFDFEEILFGVSKVEEKYPEISESLISFISNIPELIGFGKRVSYLLVLQNETELRGSGGLITAYGVVTLENGEVVGDINLTDTWVLENYVSTTLGIDVGYRNFGGQNHLMYGSSYLRSWSCGSSYMRAQDSGIYPDLYISTMMFKDYYDIASKYNPKDYPKYDHIIIVNYTFSENLMGLIQPLVVEPYGVVTAETLYDFIKAETDNFSKYGFFGRDRKRILSEISEELKKKLFSLSTEDVLKLIKMVLHSFKAKDISLSSTNEVIQTFFDGYGLTARVPTNLPFDYFHFNEAQNCALKLNKWIRNSVSQEISIDDQSGAISKTVEVNWVNEKVYENSIKEQYDITGRYTYRAWVRFFFPEGSSKIRTNAFEKSGYTLFRPQFYVDKKMNYQTIDGVIEFDHRRLSEKVPPPRHSLSASWVLPDSLNFNKSKEYKMLIQKHPGKSWGEVQTIKINHKENVYITTFVLDQDKLVTYRDGLIIVENYHTKLNLFQELIDNIFSG</sequence>
<proteinExistence type="predicted"/>
<organism evidence="2 3">
    <name type="scientific">Candidatus Dojkabacteria bacterium</name>
    <dbReference type="NCBI Taxonomy" id="2099670"/>
    <lineage>
        <taxon>Bacteria</taxon>
        <taxon>Candidatus Dojkabacteria</taxon>
    </lineage>
</organism>
<name>A0A3M0Z3F8_9BACT</name>
<evidence type="ECO:0000256" key="1">
    <source>
        <dbReference type="SAM" id="Phobius"/>
    </source>
</evidence>
<accession>A0A3M0Z3F8</accession>
<reference evidence="2 3" key="1">
    <citation type="submission" date="2018-10" db="EMBL/GenBank/DDBJ databases">
        <title>Thermophilic Lithotrophy and Phototrophy in an Intertidal, Iron-rich, Geothermal Spring.</title>
        <authorList>
            <person name="Ward L.M."/>
            <person name="Idei A."/>
            <person name="Nakagawa M."/>
            <person name="Ueno Y."/>
            <person name="Fischer W."/>
            <person name="Mcglynn S.E."/>
        </authorList>
    </citation>
    <scope>NUCLEOTIDE SEQUENCE [LARGE SCALE GENOMIC DNA]</scope>
    <source>
        <strain evidence="2">J137</strain>
    </source>
</reference>
<dbReference type="AlphaFoldDB" id="A0A3M0Z3F8"/>